<dbReference type="Proteomes" id="UP000053144">
    <property type="component" value="Chromosome 11"/>
</dbReference>
<feature type="region of interest" description="Disordered" evidence="1">
    <location>
        <begin position="1"/>
        <end position="24"/>
    </location>
</feature>
<proteinExistence type="predicted"/>
<dbReference type="EMBL" id="CM003381">
    <property type="protein sequence ID" value="KOM58328.1"/>
    <property type="molecule type" value="Genomic_DNA"/>
</dbReference>
<dbReference type="Gramene" id="KOM58328">
    <property type="protein sequence ID" value="KOM58328"/>
    <property type="gene ID" value="LR48_Vigan11g136200"/>
</dbReference>
<protein>
    <submittedName>
        <fullName evidence="2">Uncharacterized protein</fullName>
    </submittedName>
</protein>
<dbReference type="AlphaFoldDB" id="A0A0L9VTQ3"/>
<name>A0A0L9VTQ3_PHAAN</name>
<evidence type="ECO:0000256" key="1">
    <source>
        <dbReference type="SAM" id="MobiDB-lite"/>
    </source>
</evidence>
<accession>A0A0L9VTQ3</accession>
<dbReference type="PROSITE" id="PS51257">
    <property type="entry name" value="PROKAR_LIPOPROTEIN"/>
    <property type="match status" value="1"/>
</dbReference>
<organism evidence="2 3">
    <name type="scientific">Phaseolus angularis</name>
    <name type="common">Azuki bean</name>
    <name type="synonym">Vigna angularis</name>
    <dbReference type="NCBI Taxonomy" id="3914"/>
    <lineage>
        <taxon>Eukaryota</taxon>
        <taxon>Viridiplantae</taxon>
        <taxon>Streptophyta</taxon>
        <taxon>Embryophyta</taxon>
        <taxon>Tracheophyta</taxon>
        <taxon>Spermatophyta</taxon>
        <taxon>Magnoliopsida</taxon>
        <taxon>eudicotyledons</taxon>
        <taxon>Gunneridae</taxon>
        <taxon>Pentapetalae</taxon>
        <taxon>rosids</taxon>
        <taxon>fabids</taxon>
        <taxon>Fabales</taxon>
        <taxon>Fabaceae</taxon>
        <taxon>Papilionoideae</taxon>
        <taxon>50 kb inversion clade</taxon>
        <taxon>NPAAA clade</taxon>
        <taxon>indigoferoid/millettioid clade</taxon>
        <taxon>Phaseoleae</taxon>
        <taxon>Vigna</taxon>
    </lineage>
</organism>
<evidence type="ECO:0000313" key="2">
    <source>
        <dbReference type="EMBL" id="KOM58328.1"/>
    </source>
</evidence>
<reference evidence="3" key="1">
    <citation type="journal article" date="2015" name="Proc. Natl. Acad. Sci. U.S.A.">
        <title>Genome sequencing of adzuki bean (Vigna angularis) provides insight into high starch and low fat accumulation and domestication.</title>
        <authorList>
            <person name="Yang K."/>
            <person name="Tian Z."/>
            <person name="Chen C."/>
            <person name="Luo L."/>
            <person name="Zhao B."/>
            <person name="Wang Z."/>
            <person name="Yu L."/>
            <person name="Li Y."/>
            <person name="Sun Y."/>
            <person name="Li W."/>
            <person name="Chen Y."/>
            <person name="Li Y."/>
            <person name="Zhang Y."/>
            <person name="Ai D."/>
            <person name="Zhao J."/>
            <person name="Shang C."/>
            <person name="Ma Y."/>
            <person name="Wu B."/>
            <person name="Wang M."/>
            <person name="Gao L."/>
            <person name="Sun D."/>
            <person name="Zhang P."/>
            <person name="Guo F."/>
            <person name="Wang W."/>
            <person name="Li Y."/>
            <person name="Wang J."/>
            <person name="Varshney R.K."/>
            <person name="Wang J."/>
            <person name="Ling H.Q."/>
            <person name="Wan P."/>
        </authorList>
    </citation>
    <scope>NUCLEOTIDE SEQUENCE</scope>
    <source>
        <strain evidence="3">cv. Jingnong 6</strain>
    </source>
</reference>
<evidence type="ECO:0000313" key="3">
    <source>
        <dbReference type="Proteomes" id="UP000053144"/>
    </source>
</evidence>
<gene>
    <name evidence="2" type="ORF">LR48_Vigan11g136200</name>
</gene>
<feature type="compositionally biased region" description="Basic and acidic residues" evidence="1">
    <location>
        <begin position="1"/>
        <end position="15"/>
    </location>
</feature>
<sequence>METRELDTGKEKEEAEASSQTVGPSPNCLSVFSCWVCSTPPSPFFFKQVVSYQVVAAVVPTPSCWTVKVLDTGHVLPLPTQLERDKLLLVVLLKGSAQAIMAVNQLFTLLNLHQLLVLDGAAGQRRLLDGEVNMDEEMKASEPAAGCASILQTQLDVSSSSFIFVILQNAAGAMTLPKQNSLCVPSPLH</sequence>